<keyword evidence="4 13" id="KW-0812">Transmembrane</keyword>
<evidence type="ECO:0000256" key="4">
    <source>
        <dbReference type="ARBA" id="ARBA00022692"/>
    </source>
</evidence>
<dbReference type="InterPro" id="IPR017452">
    <property type="entry name" value="GPCR_Rhodpsn_7TM"/>
</dbReference>
<dbReference type="PRINTS" id="PR00237">
    <property type="entry name" value="GPCRRHODOPSN"/>
</dbReference>
<dbReference type="OrthoDB" id="5967130at2759"/>
<evidence type="ECO:0000256" key="10">
    <source>
        <dbReference type="ARBA" id="ARBA00023170"/>
    </source>
</evidence>
<dbReference type="SUPFAM" id="SSF81321">
    <property type="entry name" value="Family A G protein-coupled receptor-like"/>
    <property type="match status" value="1"/>
</dbReference>
<evidence type="ECO:0000256" key="11">
    <source>
        <dbReference type="ARBA" id="ARBA00023180"/>
    </source>
</evidence>
<keyword evidence="7 13" id="KW-0297">G-protein coupled receptor</keyword>
<evidence type="ECO:0000256" key="14">
    <source>
        <dbReference type="RuleBase" id="RU363047"/>
    </source>
</evidence>
<dbReference type="InterPro" id="IPR000276">
    <property type="entry name" value="GPCR_Rhodpsn"/>
</dbReference>
<dbReference type="GO" id="GO:0004930">
    <property type="term" value="F:G protein-coupled receptor activity"/>
    <property type="evidence" value="ECO:0007669"/>
    <property type="project" value="UniProtKB-KW"/>
</dbReference>
<sequence length="312" mass="34810">MISPRENNQTEITEFILLGIEGPQAVKIFLYFVFLILYIMTLCGNLVIIGLILESQHLRSPLYFFLSNLALSDILLSTSVVPTLLCALLKGRVTMTITGCVVQFLASGLPSSAECNLLTVMSYDRYLAVCNPLHYNRIMNNNLCTNLISCSWLVSFLFCLTDIIEILHMEFCRSNVIDYVYCDVAPLLEISCKNSSILQLTILVFSIPGILLLFVLIILSYVNISIAVLRIPSNIGRQKAFSTCSSHLTVVCVYFGILIAKYTVPSKGRSLTMNKAITLLYTALTPLINPVIYSLRNRDIRAAANKLISVRK</sequence>
<dbReference type="Gene3D" id="1.20.1070.10">
    <property type="entry name" value="Rhodopsin 7-helix transmembrane proteins"/>
    <property type="match status" value="1"/>
</dbReference>
<feature type="transmembrane region" description="Helical" evidence="14">
    <location>
        <begin position="240"/>
        <end position="264"/>
    </location>
</feature>
<comment type="caution">
    <text evidence="16">The sequence shown here is derived from an EMBL/GenBank/DDBJ whole genome shotgun (WGS) entry which is preliminary data.</text>
</comment>
<evidence type="ECO:0000256" key="13">
    <source>
        <dbReference type="RuleBase" id="RU000688"/>
    </source>
</evidence>
<dbReference type="InterPro" id="IPR000725">
    <property type="entry name" value="Olfact_rcpt"/>
</dbReference>
<feature type="transmembrane region" description="Helical" evidence="14">
    <location>
        <begin position="276"/>
        <end position="295"/>
    </location>
</feature>
<comment type="similarity">
    <text evidence="13">Belongs to the G-protein coupled receptor 1 family.</text>
</comment>
<proteinExistence type="inferred from homology"/>
<dbReference type="FunFam" id="1.20.1070.10:FF:000010">
    <property type="entry name" value="Olfactory receptor"/>
    <property type="match status" value="1"/>
</dbReference>
<keyword evidence="2 14" id="KW-1003">Cell membrane</keyword>
<evidence type="ECO:0000259" key="15">
    <source>
        <dbReference type="PROSITE" id="PS50262"/>
    </source>
</evidence>
<dbReference type="Proteomes" id="UP000812440">
    <property type="component" value="Unassembled WGS sequence"/>
</dbReference>
<dbReference type="Pfam" id="PF13853">
    <property type="entry name" value="7tm_4"/>
    <property type="match status" value="1"/>
</dbReference>
<dbReference type="PROSITE" id="PS50262">
    <property type="entry name" value="G_PROTEIN_RECEP_F1_2"/>
    <property type="match status" value="1"/>
</dbReference>
<evidence type="ECO:0000256" key="6">
    <source>
        <dbReference type="ARBA" id="ARBA00022989"/>
    </source>
</evidence>
<evidence type="ECO:0000256" key="1">
    <source>
        <dbReference type="ARBA" id="ARBA00004651"/>
    </source>
</evidence>
<feature type="transmembrane region" description="Helical" evidence="14">
    <location>
        <begin position="28"/>
        <end position="53"/>
    </location>
</feature>
<evidence type="ECO:0000313" key="16">
    <source>
        <dbReference type="EMBL" id="KAG8431859.1"/>
    </source>
</evidence>
<evidence type="ECO:0000256" key="7">
    <source>
        <dbReference type="ARBA" id="ARBA00023040"/>
    </source>
</evidence>
<keyword evidence="17" id="KW-1185">Reference proteome</keyword>
<dbReference type="AlphaFoldDB" id="A0A8T2IGR2"/>
<gene>
    <name evidence="16" type="ORF">GDO86_019709</name>
</gene>
<evidence type="ECO:0000256" key="2">
    <source>
        <dbReference type="ARBA" id="ARBA00022475"/>
    </source>
</evidence>
<feature type="domain" description="G-protein coupled receptors family 1 profile" evidence="15">
    <location>
        <begin position="44"/>
        <end position="293"/>
    </location>
</feature>
<keyword evidence="3 14" id="KW-0716">Sensory transduction</keyword>
<dbReference type="EMBL" id="JAACNH010000057">
    <property type="protein sequence ID" value="KAG8431859.1"/>
    <property type="molecule type" value="Genomic_DNA"/>
</dbReference>
<feature type="transmembrane region" description="Helical" evidence="14">
    <location>
        <begin position="65"/>
        <end position="89"/>
    </location>
</feature>
<evidence type="ECO:0000256" key="5">
    <source>
        <dbReference type="ARBA" id="ARBA00022725"/>
    </source>
</evidence>
<feature type="transmembrane region" description="Helical" evidence="14">
    <location>
        <begin position="143"/>
        <end position="164"/>
    </location>
</feature>
<dbReference type="InterPro" id="IPR050939">
    <property type="entry name" value="Olfactory_GPCR1"/>
</dbReference>
<dbReference type="GO" id="GO:0005886">
    <property type="term" value="C:plasma membrane"/>
    <property type="evidence" value="ECO:0007669"/>
    <property type="project" value="UniProtKB-SubCell"/>
</dbReference>
<name>A0A8T2IGR2_9PIPI</name>
<keyword evidence="11" id="KW-0325">Glycoprotein</keyword>
<dbReference type="PANTHER" id="PTHR24242:SF409">
    <property type="entry name" value="OLFACTORY RECEPTOR"/>
    <property type="match status" value="1"/>
</dbReference>
<evidence type="ECO:0000256" key="12">
    <source>
        <dbReference type="ARBA" id="ARBA00023224"/>
    </source>
</evidence>
<evidence type="ECO:0000256" key="3">
    <source>
        <dbReference type="ARBA" id="ARBA00022606"/>
    </source>
</evidence>
<keyword evidence="5 14" id="KW-0552">Olfaction</keyword>
<accession>A0A8T2IGR2</accession>
<keyword evidence="8 14" id="KW-0472">Membrane</keyword>
<keyword evidence="12 13" id="KW-0807">Transducer</keyword>
<keyword evidence="9" id="KW-1015">Disulfide bond</keyword>
<evidence type="ECO:0000256" key="9">
    <source>
        <dbReference type="ARBA" id="ARBA00023157"/>
    </source>
</evidence>
<keyword evidence="10 13" id="KW-0675">Receptor</keyword>
<protein>
    <recommendedName>
        <fullName evidence="14">Olfactory receptor</fullName>
    </recommendedName>
</protein>
<dbReference type="GO" id="GO:0004984">
    <property type="term" value="F:olfactory receptor activity"/>
    <property type="evidence" value="ECO:0007669"/>
    <property type="project" value="InterPro"/>
</dbReference>
<dbReference type="PRINTS" id="PR00245">
    <property type="entry name" value="OLFACTORYR"/>
</dbReference>
<organism evidence="16 17">
    <name type="scientific">Hymenochirus boettgeri</name>
    <name type="common">Congo dwarf clawed frog</name>
    <dbReference type="NCBI Taxonomy" id="247094"/>
    <lineage>
        <taxon>Eukaryota</taxon>
        <taxon>Metazoa</taxon>
        <taxon>Chordata</taxon>
        <taxon>Craniata</taxon>
        <taxon>Vertebrata</taxon>
        <taxon>Euteleostomi</taxon>
        <taxon>Amphibia</taxon>
        <taxon>Batrachia</taxon>
        <taxon>Anura</taxon>
        <taxon>Pipoidea</taxon>
        <taxon>Pipidae</taxon>
        <taxon>Pipinae</taxon>
        <taxon>Hymenochirus</taxon>
    </lineage>
</organism>
<evidence type="ECO:0000256" key="8">
    <source>
        <dbReference type="ARBA" id="ARBA00023136"/>
    </source>
</evidence>
<reference evidence="16" key="1">
    <citation type="thesis" date="2020" institute="ProQuest LLC" country="789 East Eisenhower Parkway, Ann Arbor, MI, USA">
        <title>Comparative Genomics and Chromosome Evolution.</title>
        <authorList>
            <person name="Mudd A.B."/>
        </authorList>
    </citation>
    <scope>NUCLEOTIDE SEQUENCE</scope>
    <source>
        <strain evidence="16">Female2</strain>
        <tissue evidence="16">Blood</tissue>
    </source>
</reference>
<evidence type="ECO:0000313" key="17">
    <source>
        <dbReference type="Proteomes" id="UP000812440"/>
    </source>
</evidence>
<dbReference type="PANTHER" id="PTHR24242">
    <property type="entry name" value="G-PROTEIN COUPLED RECEPTOR"/>
    <property type="match status" value="1"/>
</dbReference>
<keyword evidence="6 14" id="KW-1133">Transmembrane helix</keyword>
<comment type="subcellular location">
    <subcellularLocation>
        <location evidence="1 14">Cell membrane</location>
        <topology evidence="1 14">Multi-pass membrane protein</topology>
    </subcellularLocation>
</comment>
<feature type="transmembrane region" description="Helical" evidence="14">
    <location>
        <begin position="197"/>
        <end position="219"/>
    </location>
</feature>
<dbReference type="PROSITE" id="PS00237">
    <property type="entry name" value="G_PROTEIN_RECEP_F1_1"/>
    <property type="match status" value="1"/>
</dbReference>